<keyword evidence="2" id="KW-0732">Signal</keyword>
<evidence type="ECO:0000313" key="4">
    <source>
        <dbReference type="EMBL" id="AZQ38366.1"/>
    </source>
</evidence>
<sequence length="370" mass="39265">MSTPPSPPGVGRADGPSVRIGALVPLTRPGWVEAGRHLLAGLELAVGEVNEAGGIVGRPLELVVRDTAADPQRAATAVDELAGLGVAALAGEYHSVVARAAATRADALGLPYLCSSAVLDALTEQPTEWVARLSPPQSRGWQIYADFLLGAGHRRIAVAAQPSVYWAAGTRILRDCLAPRGGTVIELDMSALSPAAVRDELVDQRATALLLLVGHPDPAVPIVESVRRDQRLAEILIGAPAGQPEFAEWATALGDDGAGVPFLRYLPERLGPLGARVEKVLRERLGEAPSFVAYEGYDTVAVLADLLRSHGTDRARTAESWPRVAVEGTRGRIQFSRTPGIGVWQWAWPPVQVVDRDPGAPDRFRVLHAG</sequence>
<proteinExistence type="inferred from homology"/>
<name>A0A3Q9EYP6_9ACTN</name>
<dbReference type="OrthoDB" id="9147078at2"/>
<dbReference type="Proteomes" id="UP000280298">
    <property type="component" value="Chromosome"/>
</dbReference>
<feature type="domain" description="Leucine-binding protein" evidence="3">
    <location>
        <begin position="17"/>
        <end position="338"/>
    </location>
</feature>
<reference evidence="4 5" key="1">
    <citation type="journal article" date="2019" name="Int. J. Syst. Evol. Microbiol.">
        <title>Streptomyces cyaneochromogenes sp. nov., a blue pigment-producing actinomycete from manganese-contaminated soil.</title>
        <authorList>
            <person name="Tang X."/>
            <person name="Zhao J."/>
            <person name="Li K."/>
            <person name="Chen Z."/>
            <person name="Sun Y."/>
            <person name="Gao J."/>
        </authorList>
    </citation>
    <scope>NUCLEOTIDE SEQUENCE [LARGE SCALE GENOMIC DNA]</scope>
    <source>
        <strain evidence="4 5">MK-45</strain>
    </source>
</reference>
<dbReference type="PANTHER" id="PTHR30483">
    <property type="entry name" value="LEUCINE-SPECIFIC-BINDING PROTEIN"/>
    <property type="match status" value="1"/>
</dbReference>
<dbReference type="Gene3D" id="3.40.50.2300">
    <property type="match status" value="2"/>
</dbReference>
<dbReference type="PANTHER" id="PTHR30483:SF6">
    <property type="entry name" value="PERIPLASMIC BINDING PROTEIN OF ABC TRANSPORTER FOR NATURAL AMINO ACIDS"/>
    <property type="match status" value="1"/>
</dbReference>
<comment type="similarity">
    <text evidence="1">Belongs to the leucine-binding protein family.</text>
</comment>
<evidence type="ECO:0000256" key="1">
    <source>
        <dbReference type="ARBA" id="ARBA00010062"/>
    </source>
</evidence>
<dbReference type="RefSeq" id="WP_126396024.1">
    <property type="nucleotide sequence ID" value="NZ_CP034539.1"/>
</dbReference>
<dbReference type="InterPro" id="IPR051010">
    <property type="entry name" value="BCAA_transport"/>
</dbReference>
<dbReference type="Pfam" id="PF13458">
    <property type="entry name" value="Peripla_BP_6"/>
    <property type="match status" value="1"/>
</dbReference>
<protein>
    <submittedName>
        <fullName evidence="4">Amino acid ABC transporter substrate-binding protein</fullName>
    </submittedName>
</protein>
<evidence type="ECO:0000259" key="3">
    <source>
        <dbReference type="Pfam" id="PF13458"/>
    </source>
</evidence>
<gene>
    <name evidence="4" type="ORF">EJ357_37005</name>
</gene>
<dbReference type="EMBL" id="CP034539">
    <property type="protein sequence ID" value="AZQ38366.1"/>
    <property type="molecule type" value="Genomic_DNA"/>
</dbReference>
<accession>A0A3Q9EYP6</accession>
<evidence type="ECO:0000313" key="5">
    <source>
        <dbReference type="Proteomes" id="UP000280298"/>
    </source>
</evidence>
<dbReference type="AlphaFoldDB" id="A0A3Q9EYP6"/>
<dbReference type="KEGG" id="scya:EJ357_37005"/>
<dbReference type="InterPro" id="IPR028082">
    <property type="entry name" value="Peripla_BP_I"/>
</dbReference>
<organism evidence="4 5">
    <name type="scientific">Streptomyces cyaneochromogenes</name>
    <dbReference type="NCBI Taxonomy" id="2496836"/>
    <lineage>
        <taxon>Bacteria</taxon>
        <taxon>Bacillati</taxon>
        <taxon>Actinomycetota</taxon>
        <taxon>Actinomycetes</taxon>
        <taxon>Kitasatosporales</taxon>
        <taxon>Streptomycetaceae</taxon>
        <taxon>Streptomyces</taxon>
    </lineage>
</organism>
<dbReference type="CDD" id="cd06268">
    <property type="entry name" value="PBP1_ABC_transporter_LIVBP-like"/>
    <property type="match status" value="1"/>
</dbReference>
<dbReference type="SUPFAM" id="SSF53822">
    <property type="entry name" value="Periplasmic binding protein-like I"/>
    <property type="match status" value="1"/>
</dbReference>
<keyword evidence="5" id="KW-1185">Reference proteome</keyword>
<dbReference type="InterPro" id="IPR028081">
    <property type="entry name" value="Leu-bd"/>
</dbReference>
<evidence type="ECO:0000256" key="2">
    <source>
        <dbReference type="ARBA" id="ARBA00022729"/>
    </source>
</evidence>